<dbReference type="AlphaFoldDB" id="G0RZU3"/>
<feature type="signal peptide" evidence="2">
    <location>
        <begin position="1"/>
        <end position="18"/>
    </location>
</feature>
<accession>G0RZU3</accession>
<dbReference type="eggNOG" id="ENOG502SQTD">
    <property type="taxonomic scope" value="Eukaryota"/>
</dbReference>
<keyword evidence="2" id="KW-0732">Signal</keyword>
<evidence type="ECO:0000256" key="2">
    <source>
        <dbReference type="SAM" id="SignalP"/>
    </source>
</evidence>
<evidence type="ECO:0000256" key="1">
    <source>
        <dbReference type="SAM" id="MobiDB-lite"/>
    </source>
</evidence>
<dbReference type="HOGENOM" id="CLU_079445_0_0_1"/>
<protein>
    <submittedName>
        <fullName evidence="3">Uncharacterized protein</fullName>
    </submittedName>
</protein>
<feature type="region of interest" description="Disordered" evidence="1">
    <location>
        <begin position="66"/>
        <end position="103"/>
    </location>
</feature>
<dbReference type="Proteomes" id="UP000008066">
    <property type="component" value="Unassembled WGS sequence"/>
</dbReference>
<gene>
    <name evidence="3" type="ORF">CTHT_0004220</name>
</gene>
<proteinExistence type="predicted"/>
<dbReference type="OMA" id="TICRTLV"/>
<evidence type="ECO:0000313" key="3">
    <source>
        <dbReference type="EMBL" id="EGS23721.1"/>
    </source>
</evidence>
<reference evidence="3 4" key="1">
    <citation type="journal article" date="2011" name="Cell">
        <title>Insight into structure and assembly of the nuclear pore complex by utilizing the genome of a eukaryotic thermophile.</title>
        <authorList>
            <person name="Amlacher S."/>
            <person name="Sarges P."/>
            <person name="Flemming D."/>
            <person name="van Noort V."/>
            <person name="Kunze R."/>
            <person name="Devos D.P."/>
            <person name="Arumugam M."/>
            <person name="Bork P."/>
            <person name="Hurt E."/>
        </authorList>
    </citation>
    <scope>NUCLEOTIDE SEQUENCE [LARGE SCALE GENOMIC DNA]</scope>
    <source>
        <strain evidence="4">DSM 1495 / CBS 144.50 / IMI 039719</strain>
    </source>
</reference>
<keyword evidence="4" id="KW-1185">Reference proteome</keyword>
<evidence type="ECO:0000313" key="4">
    <source>
        <dbReference type="Proteomes" id="UP000008066"/>
    </source>
</evidence>
<dbReference type="EMBL" id="GL988032">
    <property type="protein sequence ID" value="EGS23721.1"/>
    <property type="molecule type" value="Genomic_DNA"/>
</dbReference>
<organism evidence="4">
    <name type="scientific">Chaetomium thermophilum (strain DSM 1495 / CBS 144.50 / IMI 039719)</name>
    <name type="common">Thermochaetoides thermophila</name>
    <dbReference type="NCBI Taxonomy" id="759272"/>
    <lineage>
        <taxon>Eukaryota</taxon>
        <taxon>Fungi</taxon>
        <taxon>Dikarya</taxon>
        <taxon>Ascomycota</taxon>
        <taxon>Pezizomycotina</taxon>
        <taxon>Sordariomycetes</taxon>
        <taxon>Sordariomycetidae</taxon>
        <taxon>Sordariales</taxon>
        <taxon>Chaetomiaceae</taxon>
        <taxon>Thermochaetoides</taxon>
    </lineage>
</organism>
<name>G0RZU3_CHATD</name>
<dbReference type="RefSeq" id="XP_006690963.1">
    <property type="nucleotide sequence ID" value="XM_006690900.1"/>
</dbReference>
<dbReference type="KEGG" id="cthr:CTHT_0004220"/>
<dbReference type="GeneID" id="18254460"/>
<feature type="chain" id="PRO_5003408678" evidence="2">
    <location>
        <begin position="19"/>
        <end position="304"/>
    </location>
</feature>
<sequence>MKLSSTLLIAAQALMALAAPAAERSDAAAQATSSATFTATTSAAITPTDLSTTTDVATTTAAATTTADNTATTTTSSAQPTTTVGTGNEEGEDKNENEVEQQGQFGRAIRLRGGNVKIDTLFPAGVNGVLEVEFQNNQARTLVVTENRNPAPPPQGFVALEPVSYRVRLRGGSARNLTLQKIDYIRNANSTIDISQGRIARFCNEANAFVFGEGELEFEADENELTLTVSNMVGEWAIFVPESATAGAGSGTGSTTQPAIDAGAGAGTGTGAGNIIADLFNGTCGAGTLCGELLDLLRRLTGQQ</sequence>
<dbReference type="OrthoDB" id="3014608at2759"/>
<feature type="compositionally biased region" description="Acidic residues" evidence="1">
    <location>
        <begin position="89"/>
        <end position="99"/>
    </location>
</feature>
<feature type="compositionally biased region" description="Low complexity" evidence="1">
    <location>
        <begin position="66"/>
        <end position="87"/>
    </location>
</feature>